<feature type="region of interest" description="Disordered" evidence="7">
    <location>
        <begin position="1"/>
        <end position="23"/>
    </location>
</feature>
<feature type="domain" description="C2H2-type" evidence="8">
    <location>
        <begin position="75"/>
        <end position="102"/>
    </location>
</feature>
<evidence type="ECO:0000313" key="9">
    <source>
        <dbReference type="EMBL" id="KAK9690484.1"/>
    </source>
</evidence>
<keyword evidence="2" id="KW-0479">Metal-binding</keyword>
<keyword evidence="3 6" id="KW-0863">Zinc-finger</keyword>
<reference evidence="9" key="1">
    <citation type="submission" date="2024-03" db="EMBL/GenBank/DDBJ databases">
        <title>WGS assembly of Saponaria officinalis var. Norfolk2.</title>
        <authorList>
            <person name="Jenkins J."/>
            <person name="Shu S."/>
            <person name="Grimwood J."/>
            <person name="Barry K."/>
            <person name="Goodstein D."/>
            <person name="Schmutz J."/>
            <person name="Leebens-Mack J."/>
            <person name="Osbourn A."/>
        </authorList>
    </citation>
    <scope>NUCLEOTIDE SEQUENCE [LARGE SCALE GENOMIC DNA]</scope>
    <source>
        <strain evidence="9">JIC</strain>
    </source>
</reference>
<dbReference type="GO" id="GO:0009788">
    <property type="term" value="P:negative regulation of abscisic acid-activated signaling pathway"/>
    <property type="evidence" value="ECO:0007669"/>
    <property type="project" value="InterPro"/>
</dbReference>
<name>A0AAW1IK87_SAPOF</name>
<evidence type="ECO:0000256" key="5">
    <source>
        <dbReference type="ARBA" id="ARBA00023242"/>
    </source>
</evidence>
<feature type="region of interest" description="Disordered" evidence="7">
    <location>
        <begin position="47"/>
        <end position="69"/>
    </location>
</feature>
<dbReference type="Proteomes" id="UP001443914">
    <property type="component" value="Unassembled WGS sequence"/>
</dbReference>
<dbReference type="PROSITE" id="PS50157">
    <property type="entry name" value="ZINC_FINGER_C2H2_2"/>
    <property type="match status" value="1"/>
</dbReference>
<dbReference type="PROSITE" id="PS00028">
    <property type="entry name" value="ZINC_FINGER_C2H2_1"/>
    <property type="match status" value="1"/>
</dbReference>
<keyword evidence="5" id="KW-0539">Nucleus</keyword>
<evidence type="ECO:0000256" key="7">
    <source>
        <dbReference type="SAM" id="MobiDB-lite"/>
    </source>
</evidence>
<dbReference type="InterPro" id="IPR044246">
    <property type="entry name" value="ZFP3-like"/>
</dbReference>
<dbReference type="AlphaFoldDB" id="A0AAW1IK87"/>
<evidence type="ECO:0000256" key="1">
    <source>
        <dbReference type="ARBA" id="ARBA00004123"/>
    </source>
</evidence>
<feature type="compositionally biased region" description="Polar residues" evidence="7">
    <location>
        <begin position="52"/>
        <end position="61"/>
    </location>
</feature>
<evidence type="ECO:0000256" key="6">
    <source>
        <dbReference type="PROSITE-ProRule" id="PRU00042"/>
    </source>
</evidence>
<dbReference type="PANTHER" id="PTHR47287">
    <property type="entry name" value="C2H2 AND C2HC ZINC FINGERS SUPERFAMILY PROTEIN"/>
    <property type="match status" value="1"/>
</dbReference>
<protein>
    <recommendedName>
        <fullName evidence="8">C2H2-type domain-containing protein</fullName>
    </recommendedName>
</protein>
<evidence type="ECO:0000256" key="4">
    <source>
        <dbReference type="ARBA" id="ARBA00022833"/>
    </source>
</evidence>
<dbReference type="InterPro" id="IPR036236">
    <property type="entry name" value="Znf_C2H2_sf"/>
</dbReference>
<evidence type="ECO:0000256" key="3">
    <source>
        <dbReference type="ARBA" id="ARBA00022771"/>
    </source>
</evidence>
<sequence length="278" mass="30579">MNTPNETTNPPLSSSTMPSKTSTKNIHDLVLDLSLCRTDLGSTNMIDKYNSGYETNNLDKTPQNKKEEDEEQRVFSCNYCQRKFFSSQALGGHQNAHKRERTLAKRVRKSGSISSFGNYYPHQNLFNSSRSLTPLPCPSKITNLPLHGSCSNNNNIGIQAHSLIHKQSSYTPFSSIISSSSSNHKWPNVVMIDQQKPAAIGRLGMVSSSSSTTSLCDGGGAKFIGGVIHKNSSILSLDRNIGIISWKGINVNNLKNNGSMDNVQDHDHLNKLDLSLKL</sequence>
<keyword evidence="4" id="KW-0862">Zinc</keyword>
<comment type="subcellular location">
    <subcellularLocation>
        <location evidence="1">Nucleus</location>
    </subcellularLocation>
</comment>
<organism evidence="9 10">
    <name type="scientific">Saponaria officinalis</name>
    <name type="common">Common soapwort</name>
    <name type="synonym">Lychnis saponaria</name>
    <dbReference type="NCBI Taxonomy" id="3572"/>
    <lineage>
        <taxon>Eukaryota</taxon>
        <taxon>Viridiplantae</taxon>
        <taxon>Streptophyta</taxon>
        <taxon>Embryophyta</taxon>
        <taxon>Tracheophyta</taxon>
        <taxon>Spermatophyta</taxon>
        <taxon>Magnoliopsida</taxon>
        <taxon>eudicotyledons</taxon>
        <taxon>Gunneridae</taxon>
        <taxon>Pentapetalae</taxon>
        <taxon>Caryophyllales</taxon>
        <taxon>Caryophyllaceae</taxon>
        <taxon>Caryophylleae</taxon>
        <taxon>Saponaria</taxon>
    </lineage>
</organism>
<keyword evidence="10" id="KW-1185">Reference proteome</keyword>
<comment type="caution">
    <text evidence="9">The sequence shown here is derived from an EMBL/GenBank/DDBJ whole genome shotgun (WGS) entry which is preliminary data.</text>
</comment>
<feature type="compositionally biased region" description="Low complexity" evidence="7">
    <location>
        <begin position="10"/>
        <end position="23"/>
    </location>
</feature>
<evidence type="ECO:0000259" key="8">
    <source>
        <dbReference type="PROSITE" id="PS50157"/>
    </source>
</evidence>
<gene>
    <name evidence="9" type="ORF">RND81_09G131000</name>
</gene>
<proteinExistence type="predicted"/>
<dbReference type="InterPro" id="IPR013087">
    <property type="entry name" value="Znf_C2H2_type"/>
</dbReference>
<dbReference type="GO" id="GO:0008270">
    <property type="term" value="F:zinc ion binding"/>
    <property type="evidence" value="ECO:0007669"/>
    <property type="project" value="UniProtKB-KW"/>
</dbReference>
<dbReference type="Gene3D" id="3.30.160.60">
    <property type="entry name" value="Classic Zinc Finger"/>
    <property type="match status" value="1"/>
</dbReference>
<accession>A0AAW1IK87</accession>
<dbReference type="EMBL" id="JBDFQZ010000009">
    <property type="protein sequence ID" value="KAK9690484.1"/>
    <property type="molecule type" value="Genomic_DNA"/>
</dbReference>
<dbReference type="GO" id="GO:0005634">
    <property type="term" value="C:nucleus"/>
    <property type="evidence" value="ECO:0007669"/>
    <property type="project" value="UniProtKB-SubCell"/>
</dbReference>
<dbReference type="SUPFAM" id="SSF57667">
    <property type="entry name" value="beta-beta-alpha zinc fingers"/>
    <property type="match status" value="1"/>
</dbReference>
<evidence type="ECO:0000313" key="10">
    <source>
        <dbReference type="Proteomes" id="UP001443914"/>
    </source>
</evidence>
<dbReference type="PANTHER" id="PTHR47287:SF15">
    <property type="entry name" value="ZINC FINGER PROTEIN 3-LIKE"/>
    <property type="match status" value="1"/>
</dbReference>
<dbReference type="FunFam" id="3.30.160.60:FF:001366">
    <property type="entry name" value="Zinc finger protein 2"/>
    <property type="match status" value="1"/>
</dbReference>
<evidence type="ECO:0000256" key="2">
    <source>
        <dbReference type="ARBA" id="ARBA00022723"/>
    </source>
</evidence>